<evidence type="ECO:0000313" key="2">
    <source>
        <dbReference type="Proteomes" id="UP000190286"/>
    </source>
</evidence>
<accession>A0A1T4WLY3</accession>
<dbReference type="OrthoDB" id="9799109at2"/>
<name>A0A1T4WLY3_9FIRM</name>
<dbReference type="GeneID" id="93337166"/>
<sequence>MSFFTALFSGHKKSAALLTPPDGMRETDIALESSTCTGETVIGFRSKADGHLLNAVVVRSRADIETFYKSYGFVYAGKFDK</sequence>
<dbReference type="EMBL" id="FUYF01000003">
    <property type="protein sequence ID" value="SKA77641.1"/>
    <property type="molecule type" value="Genomic_DNA"/>
</dbReference>
<keyword evidence="2" id="KW-1185">Reference proteome</keyword>
<protein>
    <submittedName>
        <fullName evidence="1">Uncharacterized protein</fullName>
    </submittedName>
</protein>
<dbReference type="AlphaFoldDB" id="A0A1T4WLY3"/>
<dbReference type="STRING" id="745368.SAMN02745178_00676"/>
<organism evidence="1 2">
    <name type="scientific">Gemmiger formicilis</name>
    <dbReference type="NCBI Taxonomy" id="745368"/>
    <lineage>
        <taxon>Bacteria</taxon>
        <taxon>Bacillati</taxon>
        <taxon>Bacillota</taxon>
        <taxon>Clostridia</taxon>
        <taxon>Eubacteriales</taxon>
        <taxon>Gemmiger</taxon>
    </lineage>
</organism>
<evidence type="ECO:0000313" key="1">
    <source>
        <dbReference type="EMBL" id="SKA77641.1"/>
    </source>
</evidence>
<gene>
    <name evidence="1" type="ORF">SAMN02745178_00676</name>
</gene>
<proteinExistence type="predicted"/>
<reference evidence="1 2" key="1">
    <citation type="submission" date="2017-02" db="EMBL/GenBank/DDBJ databases">
        <authorList>
            <person name="Peterson S.W."/>
        </authorList>
    </citation>
    <scope>NUCLEOTIDE SEQUENCE [LARGE SCALE GENOMIC DNA]</scope>
    <source>
        <strain evidence="1 2">ATCC 27749</strain>
    </source>
</reference>
<dbReference type="RefSeq" id="WP_078783680.1">
    <property type="nucleotide sequence ID" value="NZ_CAKVTM010000001.1"/>
</dbReference>
<dbReference type="Proteomes" id="UP000190286">
    <property type="component" value="Unassembled WGS sequence"/>
</dbReference>